<feature type="compositionally biased region" description="Polar residues" evidence="1">
    <location>
        <begin position="710"/>
        <end position="722"/>
    </location>
</feature>
<feature type="region of interest" description="Disordered" evidence="1">
    <location>
        <begin position="969"/>
        <end position="988"/>
    </location>
</feature>
<sequence>MGKDIPPSIQSQNSPSTASTSKITKASKKGKVVKKKGKSNPILSSNLNDTKSTAIPTRALAAENAPLRNAIISTYPELDQKLSLVERSKLNAHNRLNKLKSSNKKKLFVPAKGSHSFSKLSNNGRKFSNIHISNNRQAASSKSSFCDLNWRDPMSLFESFLFFGTQNPRKKWSFKSEDKDPSFSVPWIDPELIATSPSSDSFSPEDELEYIPFENSSDIINENIDQHINNPELNSNRNVEEFAEVSPQIITNITPIDKESLENKNNEILTINEPIQHADPSSSLNLLEPQITNNKFGAIINENAVESLTDSKEVFPDSFPSPAQNYHNVLIADQCTPNSDNLPFKDNIYNDESIASPILHKEISPLVKPSTSDNILISGIPNTVIKSENDAIISFPESGIADKAIVESAESPVDASLEIPNEFSNTHQNHALPPNHDDVHINNQNYNYECLPSPKIIHEAFTNELNNDPNSTENDEYMEFNNPQKDLEANLQLISNQNLSLDNMDYLLSNKSQTSKNPENSLIFTKSNSSLNFKNIPLSIFNNDSHNQTNSTNSQDNIAHIWPTKNMYDVSHNGTLSSIFKRPSDKNPLYHKMNSDSLDYTTTGVQSSSKKVKVESFDSFSSCLSAIGLKSNRRLGRSVSLLQDPEKLKKLNIRNSTPLGNAPYFGVGYRGDSSPFQKLNINYHSSNMNGLAPESKSSPKISKSKIASEIDSTIDNNSQIDQNLDDSKSKQPASVTAKVLLNIIKSTDVDSINSPSTSKSNTRLSDTTSEHQLNPPSELNVSKNSHENSGPETITFNKLKGTQFQFIKKQNKTPRKSLQPELLSSIDKSTDSVTSLQNRSMDILFQTAPEEVKSRVNLSTIKSQKDEIPNESASNHNYSLIDSNNLKINSNTEIVPDMHQLKSHLNNNKKFMITRSRRQNGYSMFSTSDNTHDLGLPFQSSFQIRKKKTLNIDIDMDMGMGMDIDTNSPKASEGTITQPNAPNTSSNQKVNTIMLESTNVPETSTNLTSNISSNITNNLFNANSPITSYPISQPLESKSLFKPVSVDAPVSIDVHSKPQKNGNESSSLINTNINQNIFSIPKSEKQDLFASFKAQKDRNLDSNTSNLLGNDTSIHSNRLSSFSSSEANQEKKISSFGKLDLDNQSTDRTFVFNKPKFANVDASGSSLSNLPVSNSARFSHIIKELSPNSISEGSDNLPSFKFIYPNSSKSSDQNENKKTSYNNFKFSVSENLNKNSLTNKFSNVPEFNEIYSLILNLNQDDLPQYKFNR</sequence>
<feature type="compositionally biased region" description="Polar residues" evidence="1">
    <location>
        <begin position="41"/>
        <end position="50"/>
    </location>
</feature>
<name>A0A1R1YS44_9FUNG</name>
<feature type="region of interest" description="Disordered" evidence="1">
    <location>
        <begin position="750"/>
        <end position="795"/>
    </location>
</feature>
<dbReference type="EMBL" id="LSSM01000204">
    <property type="protein sequence ID" value="OMJ29718.1"/>
    <property type="molecule type" value="Genomic_DNA"/>
</dbReference>
<reference evidence="3" key="1">
    <citation type="submission" date="2017-01" db="EMBL/GenBank/DDBJ databases">
        <authorList>
            <person name="Wang Y."/>
            <person name="White M."/>
            <person name="Kvist S."/>
            <person name="Moncalvo J.-M."/>
        </authorList>
    </citation>
    <scope>NUCLEOTIDE SEQUENCE [LARGE SCALE GENOMIC DNA]</scope>
    <source>
        <strain evidence="3">ID-206-W2</strain>
    </source>
</reference>
<evidence type="ECO:0000313" key="3">
    <source>
        <dbReference type="Proteomes" id="UP000187429"/>
    </source>
</evidence>
<evidence type="ECO:0000313" key="2">
    <source>
        <dbReference type="EMBL" id="OMJ29718.1"/>
    </source>
</evidence>
<dbReference type="Proteomes" id="UP000187429">
    <property type="component" value="Unassembled WGS sequence"/>
</dbReference>
<dbReference type="AlphaFoldDB" id="A0A1R1YS44"/>
<feature type="compositionally biased region" description="Basic residues" evidence="1">
    <location>
        <begin position="25"/>
        <end position="38"/>
    </location>
</feature>
<organism evidence="2 3">
    <name type="scientific">Smittium culicis</name>
    <dbReference type="NCBI Taxonomy" id="133412"/>
    <lineage>
        <taxon>Eukaryota</taxon>
        <taxon>Fungi</taxon>
        <taxon>Fungi incertae sedis</taxon>
        <taxon>Zoopagomycota</taxon>
        <taxon>Kickxellomycotina</taxon>
        <taxon>Harpellomycetes</taxon>
        <taxon>Harpellales</taxon>
        <taxon>Legeriomycetaceae</taxon>
        <taxon>Smittium</taxon>
    </lineage>
</organism>
<keyword evidence="3" id="KW-1185">Reference proteome</keyword>
<protein>
    <submittedName>
        <fullName evidence="2">Uncharacterized protein</fullName>
    </submittedName>
</protein>
<gene>
    <name evidence="2" type="ORF">AYI69_g761</name>
</gene>
<proteinExistence type="predicted"/>
<feature type="region of interest" description="Disordered" evidence="1">
    <location>
        <begin position="1"/>
        <end position="50"/>
    </location>
</feature>
<feature type="compositionally biased region" description="Low complexity" evidence="1">
    <location>
        <begin position="692"/>
        <end position="709"/>
    </location>
</feature>
<comment type="caution">
    <text evidence="2">The sequence shown here is derived from an EMBL/GenBank/DDBJ whole genome shotgun (WGS) entry which is preliminary data.</text>
</comment>
<accession>A0A1R1YS44</accession>
<feature type="compositionally biased region" description="Low complexity" evidence="1">
    <location>
        <begin position="1"/>
        <end position="24"/>
    </location>
</feature>
<feature type="region of interest" description="Disordered" evidence="1">
    <location>
        <begin position="687"/>
        <end position="732"/>
    </location>
</feature>
<dbReference type="OrthoDB" id="5583207at2759"/>
<evidence type="ECO:0000256" key="1">
    <source>
        <dbReference type="SAM" id="MobiDB-lite"/>
    </source>
</evidence>